<protein>
    <submittedName>
        <fullName evidence="3">Aste57867_18352 protein</fullName>
    </submittedName>
</protein>
<evidence type="ECO:0000313" key="2">
    <source>
        <dbReference type="EMBL" id="KAF0690244.1"/>
    </source>
</evidence>
<reference evidence="2" key="2">
    <citation type="submission" date="2019-06" db="EMBL/GenBank/DDBJ databases">
        <title>Genomics analysis of Aphanomyces spp. identifies a new class of oomycete effector associated with host adaptation.</title>
        <authorList>
            <person name="Gaulin E."/>
        </authorList>
    </citation>
    <scope>NUCLEOTIDE SEQUENCE</scope>
    <source>
        <strain evidence="2">CBS 578.67</strain>
    </source>
</reference>
<organism evidence="3 4">
    <name type="scientific">Aphanomyces stellatus</name>
    <dbReference type="NCBI Taxonomy" id="120398"/>
    <lineage>
        <taxon>Eukaryota</taxon>
        <taxon>Sar</taxon>
        <taxon>Stramenopiles</taxon>
        <taxon>Oomycota</taxon>
        <taxon>Saprolegniomycetes</taxon>
        <taxon>Saprolegniales</taxon>
        <taxon>Verrucalvaceae</taxon>
        <taxon>Aphanomyces</taxon>
    </lineage>
</organism>
<accession>A0A485LA76</accession>
<name>A0A485LA76_9STRA</name>
<dbReference type="EMBL" id="VJMH01006386">
    <property type="protein sequence ID" value="KAF0690244.1"/>
    <property type="molecule type" value="Genomic_DNA"/>
</dbReference>
<dbReference type="Proteomes" id="UP000332933">
    <property type="component" value="Unassembled WGS sequence"/>
</dbReference>
<evidence type="ECO:0000256" key="1">
    <source>
        <dbReference type="SAM" id="MobiDB-lite"/>
    </source>
</evidence>
<dbReference type="AlphaFoldDB" id="A0A485LA76"/>
<evidence type="ECO:0000313" key="3">
    <source>
        <dbReference type="EMBL" id="VFT95088.1"/>
    </source>
</evidence>
<sequence length="445" mass="48638">MNLWRALQTQPPRRFFYQQVATASTAPAASATTTDAILERFKVNPSQATQELVQAKKAGDGSALTPAFLARVLSMLFQARHTKEATAVLRLSLDESINLDYGKVIKGYNLDAMAPWVEANAASIPTTQHIAIIRKCLAMKKYSHAARFFRLVDTRHINADALSKDVMRLLTLVEACPDVARRRNVQDKIMTFLATGDGGPALVAAIHAVRPDATALSVRWTTNKLCRKKDDVASCLSQVNAIFAAALARKVRFDESMSITVAFSQTRQQGLDPAPLVHILLAMKGLGLVDAAEPSFMSATHACQRAGHWDLALVCYEEMWTAKQQSGMTTRLYNNGLFLCHQTRNTPVAKKLLDAMMADATIVPDDATARWIRHLLTHSASQLDVAAMTKYILHVQVAERKKAPTTQGAKGPTPKKSVVQKDEPLKIEGTTAKATDGDASSCSIM</sequence>
<feature type="region of interest" description="Disordered" evidence="1">
    <location>
        <begin position="402"/>
        <end position="445"/>
    </location>
</feature>
<proteinExistence type="predicted"/>
<keyword evidence="4" id="KW-1185">Reference proteome</keyword>
<reference evidence="3 4" key="1">
    <citation type="submission" date="2019-03" db="EMBL/GenBank/DDBJ databases">
        <authorList>
            <person name="Gaulin E."/>
            <person name="Dumas B."/>
        </authorList>
    </citation>
    <scope>NUCLEOTIDE SEQUENCE [LARGE SCALE GENOMIC DNA]</scope>
    <source>
        <strain evidence="3">CBS 568.67</strain>
    </source>
</reference>
<evidence type="ECO:0000313" key="4">
    <source>
        <dbReference type="Proteomes" id="UP000332933"/>
    </source>
</evidence>
<dbReference type="EMBL" id="CAADRA010006407">
    <property type="protein sequence ID" value="VFT95088.1"/>
    <property type="molecule type" value="Genomic_DNA"/>
</dbReference>
<gene>
    <name evidence="3" type="primary">Aste57867_18352</name>
    <name evidence="2" type="ORF">As57867_018290</name>
    <name evidence="3" type="ORF">ASTE57867_18352</name>
</gene>